<dbReference type="Proteomes" id="UP001152795">
    <property type="component" value="Unassembled WGS sequence"/>
</dbReference>
<name>A0A7D9KPQ3_PARCT</name>
<dbReference type="InterPro" id="IPR041588">
    <property type="entry name" value="Integrase_H2C2"/>
</dbReference>
<sequence length="168" mass="18866">MLRDISELTTDFRHISGIANPVADALSRNVSSATTLLDLNQAITEAQQREGMRPDPFETWPPHWSVVQDNGRDIVVDTRSRLRRPVVPPSLARVVFDSLHGLAHPGVKATRKLISQRYVWPSMSRDIADWVKTCSQCQLAKIQKHNVTPFTPFSTSPSAKFSELHVDV</sequence>
<dbReference type="Gene3D" id="1.10.340.70">
    <property type="match status" value="1"/>
</dbReference>
<protein>
    <submittedName>
        <fullName evidence="1">Uncharacterized protein</fullName>
    </submittedName>
</protein>
<feature type="non-terminal residue" evidence="1">
    <location>
        <position position="168"/>
    </location>
</feature>
<dbReference type="PANTHER" id="PTHR37984:SF5">
    <property type="entry name" value="PROTEIN NYNRIN-LIKE"/>
    <property type="match status" value="1"/>
</dbReference>
<proteinExistence type="predicted"/>
<dbReference type="Pfam" id="PF17921">
    <property type="entry name" value="Integrase_H2C2"/>
    <property type="match status" value="1"/>
</dbReference>
<dbReference type="FunFam" id="1.10.340.70:FF:000001">
    <property type="entry name" value="Retrovirus-related Pol polyprotein from transposon gypsy-like Protein"/>
    <property type="match status" value="1"/>
</dbReference>
<organism evidence="1 2">
    <name type="scientific">Paramuricea clavata</name>
    <name type="common">Red gorgonian</name>
    <name type="synonym">Violescent sea-whip</name>
    <dbReference type="NCBI Taxonomy" id="317549"/>
    <lineage>
        <taxon>Eukaryota</taxon>
        <taxon>Metazoa</taxon>
        <taxon>Cnidaria</taxon>
        <taxon>Anthozoa</taxon>
        <taxon>Octocorallia</taxon>
        <taxon>Malacalcyonacea</taxon>
        <taxon>Plexauridae</taxon>
        <taxon>Paramuricea</taxon>
    </lineage>
</organism>
<reference evidence="1" key="1">
    <citation type="submission" date="2020-04" db="EMBL/GenBank/DDBJ databases">
        <authorList>
            <person name="Alioto T."/>
            <person name="Alioto T."/>
            <person name="Gomez Garrido J."/>
        </authorList>
    </citation>
    <scope>NUCLEOTIDE SEQUENCE</scope>
    <source>
        <strain evidence="1">A484AB</strain>
    </source>
</reference>
<accession>A0A7D9KPQ3</accession>
<evidence type="ECO:0000313" key="1">
    <source>
        <dbReference type="EMBL" id="CAB4045896.1"/>
    </source>
</evidence>
<dbReference type="OrthoDB" id="775972at2759"/>
<dbReference type="PANTHER" id="PTHR37984">
    <property type="entry name" value="PROTEIN CBG26694"/>
    <property type="match status" value="1"/>
</dbReference>
<dbReference type="InterPro" id="IPR050951">
    <property type="entry name" value="Retrovirus_Pol_polyprotein"/>
</dbReference>
<dbReference type="AlphaFoldDB" id="A0A7D9KPQ3"/>
<comment type="caution">
    <text evidence="1">The sequence shown here is derived from an EMBL/GenBank/DDBJ whole genome shotgun (WGS) entry which is preliminary data.</text>
</comment>
<evidence type="ECO:0000313" key="2">
    <source>
        <dbReference type="Proteomes" id="UP001152795"/>
    </source>
</evidence>
<gene>
    <name evidence="1" type="ORF">PACLA_8A050086</name>
</gene>
<keyword evidence="2" id="KW-1185">Reference proteome</keyword>
<dbReference type="EMBL" id="CACRXK020043056">
    <property type="protein sequence ID" value="CAB4045896.1"/>
    <property type="molecule type" value="Genomic_DNA"/>
</dbReference>